<accession>A0A7L4YMU3</accession>
<dbReference type="InterPro" id="IPR036291">
    <property type="entry name" value="NAD(P)-bd_dom_sf"/>
</dbReference>
<sequence>MKTLVVGASGRVGGAAVELLRERGDSVTALTRSADAPLPADVERYVADLTDISALSQLPFSDATFLVFPSVTADPYAAEIADALAARTGHIVYLSAHGAADADPEGEGIMPSHARVERELKRTGVRRTFLRSSGFAANTLGWAPYVKAGQPIRGIAADARRALIHERDLAAVGVHEMSYVAGDLEQILHLTGPEVMTQREYADALSSILGGDYPFVELSDDDAARELFPDAPPAMVRSILEGQRRMIAEPEPRTDTVAQVLGRPATPYSQWVRDHQGDFTA</sequence>
<dbReference type="Pfam" id="PF13460">
    <property type="entry name" value="NAD_binding_10"/>
    <property type="match status" value="1"/>
</dbReference>
<dbReference type="RefSeq" id="WP_159544452.1">
    <property type="nucleotide sequence ID" value="NZ_CP047156.1"/>
</dbReference>
<organism evidence="2 3">
    <name type="scientific">Epidermidibacterium keratini</name>
    <dbReference type="NCBI Taxonomy" id="1891644"/>
    <lineage>
        <taxon>Bacteria</taxon>
        <taxon>Bacillati</taxon>
        <taxon>Actinomycetota</taxon>
        <taxon>Actinomycetes</taxon>
        <taxon>Sporichthyales</taxon>
        <taxon>Sporichthyaceae</taxon>
        <taxon>Epidermidibacterium</taxon>
    </lineage>
</organism>
<evidence type="ECO:0000313" key="2">
    <source>
        <dbReference type="EMBL" id="QHC00203.1"/>
    </source>
</evidence>
<proteinExistence type="predicted"/>
<dbReference type="InterPro" id="IPR016040">
    <property type="entry name" value="NAD(P)-bd_dom"/>
</dbReference>
<dbReference type="OrthoDB" id="5510591at2"/>
<dbReference type="Gene3D" id="3.40.50.720">
    <property type="entry name" value="NAD(P)-binding Rossmann-like Domain"/>
    <property type="match status" value="1"/>
</dbReference>
<feature type="domain" description="NAD(P)-binding" evidence="1">
    <location>
        <begin position="7"/>
        <end position="138"/>
    </location>
</feature>
<dbReference type="AlphaFoldDB" id="A0A7L4YMU3"/>
<evidence type="ECO:0000259" key="1">
    <source>
        <dbReference type="Pfam" id="PF13460"/>
    </source>
</evidence>
<dbReference type="PANTHER" id="PTHR43162">
    <property type="match status" value="1"/>
</dbReference>
<dbReference type="KEGG" id="eke:EK0264_07885"/>
<protein>
    <submittedName>
        <fullName evidence="2">NAD(P)H-binding protein</fullName>
    </submittedName>
</protein>
<dbReference type="Proteomes" id="UP000463857">
    <property type="component" value="Chromosome"/>
</dbReference>
<keyword evidence="3" id="KW-1185">Reference proteome</keyword>
<dbReference type="SUPFAM" id="SSF51735">
    <property type="entry name" value="NAD(P)-binding Rossmann-fold domains"/>
    <property type="match status" value="1"/>
</dbReference>
<dbReference type="InParanoid" id="A0A7L4YMU3"/>
<dbReference type="EMBL" id="CP047156">
    <property type="protein sequence ID" value="QHC00203.1"/>
    <property type="molecule type" value="Genomic_DNA"/>
</dbReference>
<reference evidence="2 3" key="1">
    <citation type="journal article" date="2018" name="Int. J. Syst. Evol. Microbiol.">
        <title>Epidermidibacterium keratini gen. nov., sp. nov., a member of the family Sporichthyaceae, isolated from keratin epidermis.</title>
        <authorList>
            <person name="Lee D.G."/>
            <person name="Trujillo M.E."/>
            <person name="Kang S."/>
            <person name="Nam J.J."/>
            <person name="Kim Y.J."/>
        </authorList>
    </citation>
    <scope>NUCLEOTIDE SEQUENCE [LARGE SCALE GENOMIC DNA]</scope>
    <source>
        <strain evidence="2 3">EPI-7</strain>
    </source>
</reference>
<evidence type="ECO:0000313" key="3">
    <source>
        <dbReference type="Proteomes" id="UP000463857"/>
    </source>
</evidence>
<name>A0A7L4YMU3_9ACTN</name>
<gene>
    <name evidence="2" type="ORF">EK0264_07885</name>
</gene>
<dbReference type="PANTHER" id="PTHR43162:SF1">
    <property type="entry name" value="PRESTALK A DIFFERENTIATION PROTEIN A"/>
    <property type="match status" value="1"/>
</dbReference>
<dbReference type="InterPro" id="IPR051604">
    <property type="entry name" value="Ergot_Alk_Oxidoreductase"/>
</dbReference>